<gene>
    <name evidence="2" type="ORF">PPROV_000379100</name>
</gene>
<reference evidence="2" key="1">
    <citation type="submission" date="2020-10" db="EMBL/GenBank/DDBJ databases">
        <title>Unveiling of a novel bifunctional photoreceptor, Dualchrome1, isolated from a cosmopolitan green alga.</title>
        <authorList>
            <person name="Suzuki S."/>
            <person name="Kawachi M."/>
        </authorList>
    </citation>
    <scope>NUCLEOTIDE SEQUENCE</scope>
    <source>
        <strain evidence="2">NIES 2893</strain>
    </source>
</reference>
<comment type="caution">
    <text evidence="2">The sequence shown here is derived from an EMBL/GenBank/DDBJ whole genome shotgun (WGS) entry which is preliminary data.</text>
</comment>
<dbReference type="EMBL" id="BNJQ01000009">
    <property type="protein sequence ID" value="GHP05039.1"/>
    <property type="molecule type" value="Genomic_DNA"/>
</dbReference>
<accession>A0A830HID2</accession>
<keyword evidence="3" id="KW-1185">Reference proteome</keyword>
<keyword evidence="1" id="KW-0812">Transmembrane</keyword>
<feature type="transmembrane region" description="Helical" evidence="1">
    <location>
        <begin position="78"/>
        <end position="101"/>
    </location>
</feature>
<keyword evidence="1" id="KW-1133">Transmembrane helix</keyword>
<name>A0A830HID2_9CHLO</name>
<protein>
    <submittedName>
        <fullName evidence="2">Uncharacterized protein</fullName>
    </submittedName>
</protein>
<organism evidence="2 3">
    <name type="scientific">Pycnococcus provasolii</name>
    <dbReference type="NCBI Taxonomy" id="41880"/>
    <lineage>
        <taxon>Eukaryota</taxon>
        <taxon>Viridiplantae</taxon>
        <taxon>Chlorophyta</taxon>
        <taxon>Pseudoscourfieldiophyceae</taxon>
        <taxon>Pseudoscourfieldiales</taxon>
        <taxon>Pycnococcaceae</taxon>
        <taxon>Pycnococcus</taxon>
    </lineage>
</organism>
<dbReference type="AlphaFoldDB" id="A0A830HID2"/>
<evidence type="ECO:0000256" key="1">
    <source>
        <dbReference type="SAM" id="Phobius"/>
    </source>
</evidence>
<sequence>MNKIKKPYVFLNHISDHLERFASALMYHDKRISKYLLSRMYWIAFVMVMLLVMIREAFRYLAVLVPYLAVLLDERNIVFVLIALPTLPLYHVITKPCVLWYDNMALFSPLHRLNLTLIDPIESVDVLSKKRYPTFYVKVKKAFSKLREKYYDKKKSQHHEIGLKIQAMDAQEFQKQLVSKDKLTRANGERFSFTTLHKSFLAYMKLEWIALTRCFSRSPTRAEVLHRLLCKQIVVDRVSDDGDSKIE</sequence>
<feature type="transmembrane region" description="Helical" evidence="1">
    <location>
        <begin position="40"/>
        <end position="58"/>
    </location>
</feature>
<dbReference type="Proteomes" id="UP000660262">
    <property type="component" value="Unassembled WGS sequence"/>
</dbReference>
<evidence type="ECO:0000313" key="3">
    <source>
        <dbReference type="Proteomes" id="UP000660262"/>
    </source>
</evidence>
<evidence type="ECO:0000313" key="2">
    <source>
        <dbReference type="EMBL" id="GHP05039.1"/>
    </source>
</evidence>
<keyword evidence="1" id="KW-0472">Membrane</keyword>
<proteinExistence type="predicted"/>